<dbReference type="Gene3D" id="3.20.20.140">
    <property type="entry name" value="Metal-dependent hydrolases"/>
    <property type="match status" value="1"/>
</dbReference>
<evidence type="ECO:0000256" key="3">
    <source>
        <dbReference type="ARBA" id="ARBA00012417"/>
    </source>
</evidence>
<evidence type="ECO:0000256" key="2">
    <source>
        <dbReference type="ARBA" id="ARBA00009496"/>
    </source>
</evidence>
<dbReference type="EC" id="2.7.7.7" evidence="3"/>
<dbReference type="GO" id="GO:0008408">
    <property type="term" value="F:3'-5' exonuclease activity"/>
    <property type="evidence" value="ECO:0007669"/>
    <property type="project" value="InterPro"/>
</dbReference>
<dbReference type="CDD" id="cd07431">
    <property type="entry name" value="PHP_PolIIIA"/>
    <property type="match status" value="1"/>
</dbReference>
<evidence type="ECO:0000256" key="11">
    <source>
        <dbReference type="ARBA" id="ARBA00049244"/>
    </source>
</evidence>
<dbReference type="InterPro" id="IPR003141">
    <property type="entry name" value="Pol/His_phosphatase_N"/>
</dbReference>
<dbReference type="PANTHER" id="PTHR32294">
    <property type="entry name" value="DNA POLYMERASE III SUBUNIT ALPHA"/>
    <property type="match status" value="1"/>
</dbReference>
<dbReference type="PANTHER" id="PTHR32294:SF0">
    <property type="entry name" value="DNA POLYMERASE III SUBUNIT ALPHA"/>
    <property type="match status" value="1"/>
</dbReference>
<dbReference type="Pfam" id="PF01336">
    <property type="entry name" value="tRNA_anti-codon"/>
    <property type="match status" value="1"/>
</dbReference>
<proteinExistence type="inferred from homology"/>
<feature type="domain" description="Polymerase/histidinol phosphatase N-terminal" evidence="12">
    <location>
        <begin position="4"/>
        <end position="71"/>
    </location>
</feature>
<reference evidence="13 14" key="1">
    <citation type="journal article" date="2012" name="J. Bacteriol.">
        <title>Genome sequence of Lactobacillus mucosae LM1, isolated from piglet feces.</title>
        <authorList>
            <person name="Lee J.H."/>
            <person name="Valeriano V.D."/>
            <person name="Shin Y.R."/>
            <person name="Chae J.P."/>
            <person name="Kim G.B."/>
            <person name="Ham J.S."/>
            <person name="Chun J."/>
            <person name="Kang D.K."/>
        </authorList>
    </citation>
    <scope>NUCLEOTIDE SEQUENCE [LARGE SCALE GENOMIC DNA]</scope>
    <source>
        <strain evidence="13 14">LM1</strain>
    </source>
</reference>
<comment type="similarity">
    <text evidence="2">Belongs to the DNA polymerase type-C family. DnaE subfamily.</text>
</comment>
<dbReference type="HOGENOM" id="CLU_001600_0_1_9"/>
<dbReference type="InterPro" id="IPR004805">
    <property type="entry name" value="DnaE2/DnaE/PolC"/>
</dbReference>
<dbReference type="InterPro" id="IPR029460">
    <property type="entry name" value="DNAPol_HHH"/>
</dbReference>
<dbReference type="CDD" id="cd04485">
    <property type="entry name" value="DnaE_OBF"/>
    <property type="match status" value="1"/>
</dbReference>
<dbReference type="EMBL" id="CP011013">
    <property type="protein sequence ID" value="AJT50727.1"/>
    <property type="molecule type" value="Genomic_DNA"/>
</dbReference>
<evidence type="ECO:0000256" key="5">
    <source>
        <dbReference type="ARBA" id="ARBA00022679"/>
    </source>
</evidence>
<comment type="catalytic activity">
    <reaction evidence="11">
        <text>DNA(n) + a 2'-deoxyribonucleoside 5'-triphosphate = DNA(n+1) + diphosphate</text>
        <dbReference type="Rhea" id="RHEA:22508"/>
        <dbReference type="Rhea" id="RHEA-COMP:17339"/>
        <dbReference type="Rhea" id="RHEA-COMP:17340"/>
        <dbReference type="ChEBI" id="CHEBI:33019"/>
        <dbReference type="ChEBI" id="CHEBI:61560"/>
        <dbReference type="ChEBI" id="CHEBI:173112"/>
        <dbReference type="EC" id="2.7.7.7"/>
    </reaction>
</comment>
<dbReference type="InterPro" id="IPR012340">
    <property type="entry name" value="NA-bd_OB-fold"/>
</dbReference>
<keyword evidence="8" id="KW-0239">DNA-directed DNA polymerase</keyword>
<dbReference type="Gene3D" id="1.10.150.870">
    <property type="match status" value="1"/>
</dbReference>
<dbReference type="RefSeq" id="WP_045025418.1">
    <property type="nucleotide sequence ID" value="NZ_CP011013.1"/>
</dbReference>
<dbReference type="STRING" id="1130798.LBLM1_06715"/>
<dbReference type="NCBIfam" id="TIGR00594">
    <property type="entry name" value="polc"/>
    <property type="match status" value="1"/>
</dbReference>
<dbReference type="InterPro" id="IPR040982">
    <property type="entry name" value="DNA_pol3_finger"/>
</dbReference>
<accession>A0A0D4CKP4</accession>
<dbReference type="Gene3D" id="2.40.50.140">
    <property type="entry name" value="Nucleic acid-binding proteins"/>
    <property type="match status" value="1"/>
</dbReference>
<evidence type="ECO:0000256" key="7">
    <source>
        <dbReference type="ARBA" id="ARBA00022705"/>
    </source>
</evidence>
<comment type="subunit">
    <text evidence="10">DNA polymerase III contains a core (composed of alpha, epsilon and theta chains) that associates with a tau subunit. This core dimerizes to form the POLIII' complex. PolIII' associates with the gamma complex (composed of gamma, delta, delta', psi and chi chains) and with the beta chain to form the complete DNA polymerase III complex.</text>
</comment>
<evidence type="ECO:0000256" key="6">
    <source>
        <dbReference type="ARBA" id="ARBA00022695"/>
    </source>
</evidence>
<keyword evidence="7" id="KW-0235">DNA replication</keyword>
<protein>
    <recommendedName>
        <fullName evidence="4">DNA polymerase III subunit alpha</fullName>
        <ecNumber evidence="3">2.7.7.7</ecNumber>
    </recommendedName>
</protein>
<dbReference type="InterPro" id="IPR004365">
    <property type="entry name" value="NA-bd_OB_tRNA"/>
</dbReference>
<evidence type="ECO:0000313" key="14">
    <source>
        <dbReference type="Proteomes" id="UP000003645"/>
    </source>
</evidence>
<dbReference type="GO" id="GO:0003676">
    <property type="term" value="F:nucleic acid binding"/>
    <property type="evidence" value="ECO:0007669"/>
    <property type="project" value="InterPro"/>
</dbReference>
<comment type="function">
    <text evidence="9">DNA polymerase III is a complex, multichain enzyme responsible for most of the replicative synthesis in bacteria. This DNA polymerase also exhibits 3' to 5' exonuclease activity. The alpha chain is the DNA polymerase.</text>
</comment>
<comment type="subcellular location">
    <subcellularLocation>
        <location evidence="1">Cytoplasm</location>
    </subcellularLocation>
</comment>
<dbReference type="InterPro" id="IPR041931">
    <property type="entry name" value="DNA_pol3_alpha_thumb_dom"/>
</dbReference>
<keyword evidence="5 13" id="KW-0808">Transferase</keyword>
<dbReference type="InterPro" id="IPR016195">
    <property type="entry name" value="Pol/histidinol_Pase-like"/>
</dbReference>
<sequence length="1108" mass="123732">MEIVPLNVISTYSLLQSPLRPTELVQGAKSRGYRAVALADWNVMYGAIDFYNAAKAAGIKPLLGLRLHLKTMAMTTQGLEVLFLARTQAGYVNLMQLSTLKQTQAQGRFLTQQEIEPFLTDLDLILPAQPLTLDQTMIDQWLPALIEKTAGHCWLGVDLELDAIQREQIRQTARQYAVSLVAAPKIEYLENDDAFATDVLRHIDEGAKMTNPFFQAQNTISHALPTREQLQQAFLDSEFEGAAAQTAIIAQECNVEIKFQMPILPKFPTPNQQSAADYLKQLCLAGLKKRPLAAGYSPIDYEKRLQRELTTIHEMGFDDYFLIVWDVMRFAHQKKLATDPGRGSAAGSLVAYVLEITEVDPLKYQLLFERFLNPERAQMPDIDLDLPDNRRDEVLQYVHQKYGHARVAQIITFGTFGAKQAVRDVGRVFGMPVYAIDELARAIPNLPKITLQQALSESRALNNLLSDSAQNALLMKTALRIEGLPRHYSTHAAGVVLSQAPLNQLVPLQNGSDGLLMTQFPKDTVEALGLLKMDFLGLRNLSIMDSALQLIEKSQPDFDLHQINLNDPLTLKLFQKGATGGIFQFESSGIRQVLIRLHPENFEMIVAVNALYRPGPMDNIAHFIARKEGREKVTLPDPSLASILAPTYGILVYQEQVMQLAAKMAGFTLGQADLLRRAMSKKKADVMERMRGRFIKGAVANGYSRPVAEQVFEYIDRFANYGFNRSHAVAYSMMAFEMAYLKCHFAPAFFAALLNAHAGSEKMRAYFEDAKSFGVVIAGPSINFSQADFSLYQGRVLFGLSMIKGVRRDLISEILLKRKDGQFASLADFIGRIDVRFRKPELIAPLIYAGAFDRLGSNRAEMIDALADLIEGAEFNQALLGSDTFQTMIPARPEYPLAQRLEKEHEYLGVYLSGHPVSQYRSLAGQLHAVTVAQLKEGMNATLILYVSRVKTINTKKTRQPMAFVSTSDETGSIEATVFPKQFQRYQELIAARNVLIISGRVENRNGSLQLLASRIQLASSAGERGSAPAKTRWFLQLRKNALTPRLTAQLQEFISSHHGNVPVMVYYPETRQTRLLPRSQWLSGDEATKKGLIDLLGVSNVVYQSTS</sequence>
<dbReference type="OrthoDB" id="9803237at2"/>
<dbReference type="KEGG" id="lmu:LBLM1_06715"/>
<evidence type="ECO:0000256" key="9">
    <source>
        <dbReference type="ARBA" id="ARBA00025611"/>
    </source>
</evidence>
<dbReference type="InterPro" id="IPR011708">
    <property type="entry name" value="DNA_pol3_alpha_NTPase_dom"/>
</dbReference>
<evidence type="ECO:0000256" key="10">
    <source>
        <dbReference type="ARBA" id="ARBA00026073"/>
    </source>
</evidence>
<organism evidence="13 14">
    <name type="scientific">Limosilactobacillus mucosae LM1</name>
    <dbReference type="NCBI Taxonomy" id="1130798"/>
    <lineage>
        <taxon>Bacteria</taxon>
        <taxon>Bacillati</taxon>
        <taxon>Bacillota</taxon>
        <taxon>Bacilli</taxon>
        <taxon>Lactobacillales</taxon>
        <taxon>Lactobacillaceae</taxon>
        <taxon>Limosilactobacillus</taxon>
    </lineage>
</organism>
<keyword evidence="14" id="KW-1185">Reference proteome</keyword>
<evidence type="ECO:0000256" key="8">
    <source>
        <dbReference type="ARBA" id="ARBA00022932"/>
    </source>
</evidence>
<dbReference type="GO" id="GO:0006260">
    <property type="term" value="P:DNA replication"/>
    <property type="evidence" value="ECO:0007669"/>
    <property type="project" value="UniProtKB-KW"/>
</dbReference>
<dbReference type="SUPFAM" id="SSF89550">
    <property type="entry name" value="PHP domain-like"/>
    <property type="match status" value="1"/>
</dbReference>
<dbReference type="Pfam" id="PF14579">
    <property type="entry name" value="HHH_6"/>
    <property type="match status" value="1"/>
</dbReference>
<dbReference type="Pfam" id="PF07733">
    <property type="entry name" value="DNA_pol3_alpha"/>
    <property type="match status" value="1"/>
</dbReference>
<name>A0A0D4CKP4_LIMMU</name>
<dbReference type="Pfam" id="PF17657">
    <property type="entry name" value="DNA_pol3_finger"/>
    <property type="match status" value="1"/>
</dbReference>
<dbReference type="Proteomes" id="UP000003645">
    <property type="component" value="Chromosome"/>
</dbReference>
<dbReference type="Pfam" id="PF02811">
    <property type="entry name" value="PHP"/>
    <property type="match status" value="1"/>
</dbReference>
<gene>
    <name evidence="13" type="primary">dnaE</name>
    <name evidence="13" type="ORF">LBLM1_06715</name>
</gene>
<dbReference type="SMART" id="SM00481">
    <property type="entry name" value="POLIIIAc"/>
    <property type="match status" value="1"/>
</dbReference>
<evidence type="ECO:0000259" key="12">
    <source>
        <dbReference type="SMART" id="SM00481"/>
    </source>
</evidence>
<dbReference type="GO" id="GO:0005737">
    <property type="term" value="C:cytoplasm"/>
    <property type="evidence" value="ECO:0007669"/>
    <property type="project" value="UniProtKB-SubCell"/>
</dbReference>
<dbReference type="AlphaFoldDB" id="A0A0D4CKP4"/>
<dbReference type="Gene3D" id="1.10.10.1600">
    <property type="entry name" value="Bacterial DNA polymerase III alpha subunit, thumb domain"/>
    <property type="match status" value="1"/>
</dbReference>
<evidence type="ECO:0000313" key="13">
    <source>
        <dbReference type="EMBL" id="AJT50727.1"/>
    </source>
</evidence>
<evidence type="ECO:0000256" key="4">
    <source>
        <dbReference type="ARBA" id="ARBA00019114"/>
    </source>
</evidence>
<dbReference type="GO" id="GO:0003887">
    <property type="term" value="F:DNA-directed DNA polymerase activity"/>
    <property type="evidence" value="ECO:0007669"/>
    <property type="project" value="UniProtKB-KW"/>
</dbReference>
<keyword evidence="6 13" id="KW-0548">Nucleotidyltransferase</keyword>
<dbReference type="InterPro" id="IPR004013">
    <property type="entry name" value="PHP_dom"/>
</dbReference>
<evidence type="ECO:0000256" key="1">
    <source>
        <dbReference type="ARBA" id="ARBA00004496"/>
    </source>
</evidence>